<dbReference type="Pfam" id="PF12705">
    <property type="entry name" value="PDDEXK_1"/>
    <property type="match status" value="1"/>
</dbReference>
<dbReference type="Gene3D" id="3.90.320.10">
    <property type="match status" value="1"/>
</dbReference>
<evidence type="ECO:0000259" key="1">
    <source>
        <dbReference type="Pfam" id="PF12705"/>
    </source>
</evidence>
<accession>A0A075GTV5</accession>
<dbReference type="EMBL" id="KF900731">
    <property type="protein sequence ID" value="AIF05198.1"/>
    <property type="molecule type" value="Genomic_DNA"/>
</dbReference>
<name>A0A075GTV5_9EURY</name>
<dbReference type="InterPro" id="IPR011604">
    <property type="entry name" value="PDDEXK-like_dom_sf"/>
</dbReference>
<sequence>MPVCDPSDDDPIGPFKRISHTQADMHRRCPRMWYNGYGLGLKGGHPPIFGMGHSVEGSLNRIMRDCPVLVASNDSSKTFDSPLEEVLLPGQEKPKERPSCLDDADWPGPRLQVLPEAEWPTSRAALREWALARLEVHFPREWAAVKAEWEADANRVGDWDEFEAANMDAAKSWVANGVDFHLDEVELCLNADGGSDLAQWRAGEGRPEWPSPDGFPYGHSLPHPCAREGDVTWCEAWEIARPWFCDPDAGTFSLTSTHPEGWLGGEYDLVYRWTGEVRIFDVKASDGTSDFSFGYVDQMATYAYLWWVTHGRQEVPTDLQIWYLGAPARKQIPVPDERSMLRLENRLKGLHARLRETSEFNEEDFPANPTPVRSFGLGGVPLDEAPIGDMARCGGCEYRGVCSASPHRQELPRGENAQHPVTRAASIECTPIGAIDPFVTVRGAVRKLRKVAQWPSYEREFWEFFLDFADRDWVAVVVKLDEPNLPAEFAEGAVVRLRNGIIGAGWKKDLGNHLRLDMSASSSIEMAPTASAEDTPFTQLRPRTYNVKAQLFNFEHSETEDYSKWGARLIDASGVIPFQIWNLEKAVDVLREYQPERGDEVLIVGATAKDQHGKLVLEGKITKRLTTRLTPSTS</sequence>
<proteinExistence type="predicted"/>
<dbReference type="AlphaFoldDB" id="A0A075GTV5"/>
<evidence type="ECO:0000313" key="2">
    <source>
        <dbReference type="EMBL" id="AIF05198.1"/>
    </source>
</evidence>
<dbReference type="InterPro" id="IPR038726">
    <property type="entry name" value="PDDEXK_AddAB-type"/>
</dbReference>
<feature type="domain" description="PD-(D/E)XK endonuclease-like" evidence="1">
    <location>
        <begin position="263"/>
        <end position="402"/>
    </location>
</feature>
<protein>
    <recommendedName>
        <fullName evidence="1">PD-(D/E)XK endonuclease-like domain-containing protein</fullName>
    </recommendedName>
</protein>
<reference evidence="2" key="1">
    <citation type="journal article" date="2014" name="Genome Biol. Evol.">
        <title>Pangenome evidence for extensive interdomain horizontal transfer affecting lineage core and shell genes in uncultured planktonic thaumarchaeota and euryarchaeota.</title>
        <authorList>
            <person name="Deschamps P."/>
            <person name="Zivanovic Y."/>
            <person name="Moreira D."/>
            <person name="Rodriguez-Valera F."/>
            <person name="Lopez-Garcia P."/>
        </authorList>
    </citation>
    <scope>NUCLEOTIDE SEQUENCE</scope>
</reference>
<organism evidence="2">
    <name type="scientific">uncultured marine group II/III euryarchaeote KM3_180_D08</name>
    <dbReference type="NCBI Taxonomy" id="1457942"/>
    <lineage>
        <taxon>Archaea</taxon>
        <taxon>Methanobacteriati</taxon>
        <taxon>Methanobacteriota</taxon>
        <taxon>environmental samples</taxon>
    </lineage>
</organism>